<protein>
    <submittedName>
        <fullName evidence="2">Uncharacterized protein</fullName>
    </submittedName>
</protein>
<proteinExistence type="evidence at transcript level"/>
<evidence type="ECO:0000313" key="2">
    <source>
        <dbReference type="EMBL" id="ACU45227.1"/>
    </source>
</evidence>
<reference evidence="2" key="1">
    <citation type="submission" date="2008-12" db="EMBL/GenBank/DDBJ databases">
        <authorList>
            <person name="Zhang H."/>
            <person name="Lin S."/>
        </authorList>
    </citation>
    <scope>NUCLEOTIDE SEQUENCE</scope>
    <source>
        <strain evidence="2">CCMP1975</strain>
    </source>
</reference>
<feature type="non-terminal residue" evidence="2">
    <location>
        <position position="139"/>
    </location>
</feature>
<feature type="non-terminal residue" evidence="2">
    <location>
        <position position="1"/>
    </location>
</feature>
<feature type="compositionally biased region" description="Basic and acidic residues" evidence="1">
    <location>
        <begin position="116"/>
        <end position="125"/>
    </location>
</feature>
<dbReference type="EMBL" id="FJ600214">
    <property type="protein sequence ID" value="ACU45227.1"/>
    <property type="molecule type" value="mRNA"/>
</dbReference>
<reference evidence="2" key="2">
    <citation type="book" date="2010" name="PROCEEDINGS OF 13TH INTERNATIONAL CONFERENCE ON HARMFUL ALGAE" publisher="International Society For The Study of Harmful Algae" city="Hong Kong, China">
        <title>Dinoflagellate meta-transcriptomics enabled by spliced leader.</title>
        <editorList>
            <person name="Unknown A."/>
        </editorList>
        <authorList>
            <person name="Lin S."/>
            <person name="Zhang H."/>
        </authorList>
    </citation>
    <scope>NUCLEOTIDE SEQUENCE</scope>
    <source>
        <strain evidence="2">CCMP1975</strain>
    </source>
</reference>
<accession>E8Z6Z7</accession>
<feature type="region of interest" description="Disordered" evidence="1">
    <location>
        <begin position="75"/>
        <end position="139"/>
    </location>
</feature>
<dbReference type="AlphaFoldDB" id="E8Z6Z7"/>
<evidence type="ECO:0000256" key="1">
    <source>
        <dbReference type="SAM" id="MobiDB-lite"/>
    </source>
</evidence>
<organism evidence="2">
    <name type="scientific">Karlodinium veneficum</name>
    <name type="common">Dinoflagellate</name>
    <name type="synonym">Karlodinium micrum</name>
    <dbReference type="NCBI Taxonomy" id="407301"/>
    <lineage>
        <taxon>Eukaryota</taxon>
        <taxon>Sar</taxon>
        <taxon>Alveolata</taxon>
        <taxon>Dinophyceae</taxon>
        <taxon>Gymnodiniales</taxon>
        <taxon>Kareniaceae</taxon>
        <taxon>Karlodinium</taxon>
    </lineage>
</organism>
<name>E8Z6Z7_KARVE</name>
<sequence length="139" mass="15331">GGRHCRMSLMTAHSKDRASVSHTDFTIQEVTKGLNEMGFPAFQIDKFVVPTPRGSNTFNRYTAKISLNASDFRPESLSLGQSRPSSAPALCRSRAGRNGDEMNRACGNISSSSIKTRSDSGKFGDSRTSTEPQKRRWEK</sequence>